<evidence type="ECO:0000313" key="2">
    <source>
        <dbReference type="EMBL" id="AEH83792.1"/>
    </source>
</evidence>
<evidence type="ECO:0000313" key="3">
    <source>
        <dbReference type="Proteomes" id="UP000009045"/>
    </source>
</evidence>
<gene>
    <name evidence="2" type="ordered locus">SM11_pD0960</name>
</gene>
<protein>
    <submittedName>
        <fullName evidence="2">Oxidoreductase protein</fullName>
    </submittedName>
</protein>
<feature type="domain" description="Class II aldolase/adducin N-terminal" evidence="1">
    <location>
        <begin position="46"/>
        <end position="241"/>
    </location>
</feature>
<evidence type="ECO:0000259" key="1">
    <source>
        <dbReference type="SMART" id="SM01007"/>
    </source>
</evidence>
<accession>F7XGW6</accession>
<dbReference type="KEGG" id="smx:SM11_pD0960"/>
<sequence length="434" mass="47614">MAGGSGCPRPSFMDRTIRMESRWNDEDAARFVEAARAEGQSEALGLRIYTSRLIGSDPDLVLHGGGNTSVKVRSDEGEQLMHIKGSGWDLDTIEAPGLPAVRLAPLLEARNTPKLSDPDMVLLLRGNLIEKDAPNPSVEALLHAFIPFDYVDHTHATAVLALADQPNMRDAIRRIYGDRLAYVPYVMPGFDLSIAADRIYRSHSDCEGLWLENHGLFTFANDARASYELMIEFVTLAEQELARTGVALSGPQPNDGERDAALAARLEKALMREGSPFAKGVFLDYRSTEAIRELASNSSVETISLRGTVTPDHVIRIKPWPMIIGADADEPAIESALAAYADRYRAYFERNATRANEQKRILDVYPRVVLVLGKGMFAIGANAKAAKIGGDLCEQAARAINAAEAYGCFTPISEADLFDMEYWSLEQAKLKIAV</sequence>
<keyword evidence="2" id="KW-0614">Plasmid</keyword>
<reference evidence="2 3" key="1">
    <citation type="journal article" date="2011" name="J. Biotechnol.">
        <title>The complete genome sequence of the dominant Sinorhizobium meliloti field isolate SM11 extends the S. meliloti pan-genome.</title>
        <authorList>
            <person name="Schneiker-Bekel S."/>
            <person name="Wibberg D."/>
            <person name="Bekel T."/>
            <person name="Blom J."/>
            <person name="Linke B."/>
            <person name="Neuweger H."/>
            <person name="Stiens M."/>
            <person name="Vorholter F.J."/>
            <person name="Weidner S."/>
            <person name="Goesmann A."/>
            <person name="Puhler A."/>
            <person name="Schluter A."/>
        </authorList>
    </citation>
    <scope>NUCLEOTIDE SEQUENCE [LARGE SCALE GENOMIC DNA]</scope>
    <source>
        <strain evidence="2 3">SM11</strain>
        <plasmid evidence="3">pSmeSM11d</plasmid>
    </source>
</reference>
<dbReference type="SMART" id="SM01007">
    <property type="entry name" value="Aldolase_II"/>
    <property type="match status" value="1"/>
</dbReference>
<dbReference type="PATRIC" id="fig|707241.3.peg.6651"/>
<dbReference type="InterPro" id="IPR036409">
    <property type="entry name" value="Aldolase_II/adducin_N_sf"/>
</dbReference>
<dbReference type="EMBL" id="CP001832">
    <property type="protein sequence ID" value="AEH83792.1"/>
    <property type="molecule type" value="Genomic_DNA"/>
</dbReference>
<dbReference type="Proteomes" id="UP000009045">
    <property type="component" value="Plasmid pSmeSM11d"/>
</dbReference>
<name>F7XGW6_SINMM</name>
<dbReference type="Pfam" id="PF00596">
    <property type="entry name" value="Aldolase_II"/>
    <property type="match status" value="1"/>
</dbReference>
<dbReference type="InterPro" id="IPR001303">
    <property type="entry name" value="Aldolase_II/adducin_N"/>
</dbReference>
<dbReference type="AlphaFoldDB" id="F7XGW6"/>
<dbReference type="Gene3D" id="3.40.225.10">
    <property type="entry name" value="Class II aldolase/adducin N-terminal domain"/>
    <property type="match status" value="1"/>
</dbReference>
<geneLocation type="plasmid" evidence="2 3">
    <name>pSmeSM11d</name>
</geneLocation>
<organism evidence="2 3">
    <name type="scientific">Sinorhizobium meliloti (strain SM11)</name>
    <dbReference type="NCBI Taxonomy" id="707241"/>
    <lineage>
        <taxon>Bacteria</taxon>
        <taxon>Pseudomonadati</taxon>
        <taxon>Pseudomonadota</taxon>
        <taxon>Alphaproteobacteria</taxon>
        <taxon>Hyphomicrobiales</taxon>
        <taxon>Rhizobiaceae</taxon>
        <taxon>Sinorhizobium/Ensifer group</taxon>
        <taxon>Sinorhizobium</taxon>
    </lineage>
</organism>
<dbReference type="HOGENOM" id="CLU_045773_0_0_5"/>
<dbReference type="SUPFAM" id="SSF53639">
    <property type="entry name" value="AraD/HMP-PK domain-like"/>
    <property type="match status" value="1"/>
</dbReference>
<proteinExistence type="predicted"/>